<dbReference type="Proteomes" id="UP000198398">
    <property type="component" value="Chromosome"/>
</dbReference>
<feature type="compositionally biased region" description="Low complexity" evidence="1">
    <location>
        <begin position="22"/>
        <end position="37"/>
    </location>
</feature>
<keyword evidence="2" id="KW-0812">Transmembrane</keyword>
<name>A0A220U935_9MICO</name>
<keyword evidence="4" id="KW-1185">Reference proteome</keyword>
<dbReference type="AlphaFoldDB" id="A0A220U935"/>
<organism evidence="3 4">
    <name type="scientific">Brachybacterium avium</name>
    <dbReference type="NCBI Taxonomy" id="2017485"/>
    <lineage>
        <taxon>Bacteria</taxon>
        <taxon>Bacillati</taxon>
        <taxon>Actinomycetota</taxon>
        <taxon>Actinomycetes</taxon>
        <taxon>Micrococcales</taxon>
        <taxon>Dermabacteraceae</taxon>
        <taxon>Brachybacterium</taxon>
    </lineage>
</organism>
<evidence type="ECO:0000256" key="1">
    <source>
        <dbReference type="SAM" id="MobiDB-lite"/>
    </source>
</evidence>
<dbReference type="KEGG" id="brv:CFK39_00745"/>
<reference evidence="4" key="1">
    <citation type="submission" date="2017-07" db="EMBL/GenBank/DDBJ databases">
        <title>Brachybacterium sp. VR2415.</title>
        <authorList>
            <person name="Tak E.J."/>
            <person name="Bae J.-W."/>
        </authorList>
    </citation>
    <scope>NUCLEOTIDE SEQUENCE [LARGE SCALE GENOMIC DNA]</scope>
    <source>
        <strain evidence="4">VR2415</strain>
    </source>
</reference>
<gene>
    <name evidence="3" type="ORF">CFK39_00745</name>
</gene>
<feature type="transmembrane region" description="Helical" evidence="2">
    <location>
        <begin position="281"/>
        <end position="303"/>
    </location>
</feature>
<keyword evidence="2" id="KW-1133">Transmembrane helix</keyword>
<accession>A0A220U935</accession>
<feature type="region of interest" description="Disordered" evidence="1">
    <location>
        <begin position="15"/>
        <end position="50"/>
    </location>
</feature>
<dbReference type="EMBL" id="CP022316">
    <property type="protein sequence ID" value="ASK64617.1"/>
    <property type="molecule type" value="Genomic_DNA"/>
</dbReference>
<feature type="region of interest" description="Disordered" evidence="1">
    <location>
        <begin position="216"/>
        <end position="252"/>
    </location>
</feature>
<feature type="region of interest" description="Disordered" evidence="1">
    <location>
        <begin position="306"/>
        <end position="327"/>
    </location>
</feature>
<feature type="compositionally biased region" description="Basic and acidic residues" evidence="1">
    <location>
        <begin position="38"/>
        <end position="50"/>
    </location>
</feature>
<evidence type="ECO:0000313" key="4">
    <source>
        <dbReference type="Proteomes" id="UP000198398"/>
    </source>
</evidence>
<protein>
    <submittedName>
        <fullName evidence="3">Uncharacterized protein</fullName>
    </submittedName>
</protein>
<evidence type="ECO:0000256" key="2">
    <source>
        <dbReference type="SAM" id="Phobius"/>
    </source>
</evidence>
<sequence>MEFTAGMDDFDDERFSRQGLLSASAPRHAGRPAAGREATGRRQIEGSREEQRLGADLSLQGVRVRGLDEQERGRIQLELQLLATLEVAGISAAPAVLELEDDGYVREVAPVLSCRRGRRAAGTTTPPTGERRALAGAREALDELIGALHERSWVLGAAHGGGLGLRADGSVVALDLRGLRRDDSLSARQEDRRWVDSVLQDQDRTLRRRVHLDRPRVEGDALPTPRGRCRAATTGPLDRFDEPRADPGPSRVKNLAPLGAAAAVLSSIREVLRQPRLRRTAALSAVLVLLLGGALTGLGAWWAQGGGATGTQGDPPVAAEPAQSVPGPAPRIEEPQMLVAQLAGSRHAYVTGLSASPASAPGSTALKEDQRLRVAYTEVTVRAGGPVVHSAEVLEQPGPEGTAVVHALTSMEELLLEDAAGTTRVPATEPSMIRLVLHWDGEQWRIVSADPLPGTAEADAP</sequence>
<keyword evidence="2" id="KW-0472">Membrane</keyword>
<proteinExistence type="predicted"/>
<evidence type="ECO:0000313" key="3">
    <source>
        <dbReference type="EMBL" id="ASK64617.1"/>
    </source>
</evidence>